<dbReference type="InterPro" id="IPR029787">
    <property type="entry name" value="Nucleotide_cyclase"/>
</dbReference>
<name>A0A1C0ACJ9_9FIRM</name>
<dbReference type="Pfam" id="PF13487">
    <property type="entry name" value="HD_5"/>
    <property type="match status" value="1"/>
</dbReference>
<reference evidence="4 5" key="2">
    <citation type="submission" date="2016-08" db="EMBL/GenBank/DDBJ databases">
        <title>Orenia metallireducens sp. nov. strain Z6, a Novel Metal-reducing Firmicute from the Deep Subsurface.</title>
        <authorList>
            <person name="Maxim B.I."/>
            <person name="Kenneth K."/>
            <person name="Flynn T.M."/>
            <person name="Oloughlin E.J."/>
            <person name="Locke R.A."/>
            <person name="Weber J.R."/>
            <person name="Egan S.M."/>
            <person name="Mackie R.I."/>
            <person name="Cann I.K."/>
        </authorList>
    </citation>
    <scope>NUCLEOTIDE SEQUENCE [LARGE SCALE GENOMIC DNA]</scope>
    <source>
        <strain evidence="4 5">Z6</strain>
    </source>
</reference>
<evidence type="ECO:0000259" key="2">
    <source>
        <dbReference type="PROSITE" id="PS50887"/>
    </source>
</evidence>
<dbReference type="SUPFAM" id="SSF55073">
    <property type="entry name" value="Nucleotide cyclase"/>
    <property type="match status" value="1"/>
</dbReference>
<organism evidence="4 5">
    <name type="scientific">Orenia metallireducens</name>
    <dbReference type="NCBI Taxonomy" id="1413210"/>
    <lineage>
        <taxon>Bacteria</taxon>
        <taxon>Bacillati</taxon>
        <taxon>Bacillota</taxon>
        <taxon>Clostridia</taxon>
        <taxon>Halanaerobiales</taxon>
        <taxon>Halobacteroidaceae</taxon>
        <taxon>Orenia</taxon>
    </lineage>
</organism>
<dbReference type="PANTHER" id="PTHR43155">
    <property type="entry name" value="CYCLIC DI-GMP PHOSPHODIESTERASE PA4108-RELATED"/>
    <property type="match status" value="1"/>
</dbReference>
<dbReference type="NCBIfam" id="TIGR00277">
    <property type="entry name" value="HDIG"/>
    <property type="match status" value="1"/>
</dbReference>
<dbReference type="InterPro" id="IPR003607">
    <property type="entry name" value="HD/PDEase_dom"/>
</dbReference>
<feature type="transmembrane region" description="Helical" evidence="1">
    <location>
        <begin position="80"/>
        <end position="97"/>
    </location>
</feature>
<dbReference type="EMBL" id="LWDV01000006">
    <property type="protein sequence ID" value="OCL28095.1"/>
    <property type="molecule type" value="Genomic_DNA"/>
</dbReference>
<dbReference type="Pfam" id="PF00990">
    <property type="entry name" value="GGDEF"/>
    <property type="match status" value="1"/>
</dbReference>
<dbReference type="Gene3D" id="3.30.70.270">
    <property type="match status" value="1"/>
</dbReference>
<dbReference type="SUPFAM" id="SSF109604">
    <property type="entry name" value="HD-domain/PDEase-like"/>
    <property type="match status" value="1"/>
</dbReference>
<evidence type="ECO:0008006" key="6">
    <source>
        <dbReference type="Google" id="ProtNLM"/>
    </source>
</evidence>
<keyword evidence="5" id="KW-1185">Reference proteome</keyword>
<evidence type="ECO:0000259" key="3">
    <source>
        <dbReference type="PROSITE" id="PS51832"/>
    </source>
</evidence>
<keyword evidence="1" id="KW-0472">Membrane</keyword>
<keyword evidence="1" id="KW-1133">Transmembrane helix</keyword>
<gene>
    <name evidence="4" type="ORF">U472_02560</name>
</gene>
<feature type="domain" description="HD-GYP" evidence="3">
    <location>
        <begin position="364"/>
        <end position="554"/>
    </location>
</feature>
<reference evidence="5" key="1">
    <citation type="submission" date="2016-07" db="EMBL/GenBank/DDBJ databases">
        <authorList>
            <person name="Florea S."/>
            <person name="Webb J.S."/>
            <person name="Jaromczyk J."/>
            <person name="Schardl C.L."/>
        </authorList>
    </citation>
    <scope>NUCLEOTIDE SEQUENCE [LARGE SCALE GENOMIC DNA]</scope>
    <source>
        <strain evidence="5">Z6</strain>
    </source>
</reference>
<dbReference type="InterPro" id="IPR043128">
    <property type="entry name" value="Rev_trsase/Diguanyl_cyclase"/>
</dbReference>
<dbReference type="SMART" id="SM00471">
    <property type="entry name" value="HDc"/>
    <property type="match status" value="1"/>
</dbReference>
<dbReference type="RefSeq" id="WP_068715197.1">
    <property type="nucleotide sequence ID" value="NZ_LWDV01000006.1"/>
</dbReference>
<feature type="domain" description="GGDEF" evidence="2">
    <location>
        <begin position="216"/>
        <end position="352"/>
    </location>
</feature>
<dbReference type="AlphaFoldDB" id="A0A1C0ACJ9"/>
<dbReference type="CDD" id="cd01949">
    <property type="entry name" value="GGDEF"/>
    <property type="match status" value="1"/>
</dbReference>
<dbReference type="PANTHER" id="PTHR43155:SF2">
    <property type="entry name" value="CYCLIC DI-GMP PHOSPHODIESTERASE PA4108"/>
    <property type="match status" value="1"/>
</dbReference>
<dbReference type="NCBIfam" id="TIGR00254">
    <property type="entry name" value="GGDEF"/>
    <property type="match status" value="1"/>
</dbReference>
<dbReference type="InterPro" id="IPR037522">
    <property type="entry name" value="HD_GYP_dom"/>
</dbReference>
<protein>
    <recommendedName>
        <fullName evidence="6">Diguanylate cyclase</fullName>
    </recommendedName>
</protein>
<dbReference type="SMART" id="SM00267">
    <property type="entry name" value="GGDEF"/>
    <property type="match status" value="1"/>
</dbReference>
<dbReference type="Proteomes" id="UP000093514">
    <property type="component" value="Unassembled WGS sequence"/>
</dbReference>
<evidence type="ECO:0000313" key="4">
    <source>
        <dbReference type="EMBL" id="OCL28095.1"/>
    </source>
</evidence>
<dbReference type="InterPro" id="IPR000160">
    <property type="entry name" value="GGDEF_dom"/>
</dbReference>
<feature type="transmembrane region" description="Helical" evidence="1">
    <location>
        <begin position="153"/>
        <end position="174"/>
    </location>
</feature>
<keyword evidence="1" id="KW-0812">Transmembrane</keyword>
<sequence>MNDSNLNWKEVRQNKLTDYISFSYIISLLLMGLMFVKFVFNFQFALTSYITLMSFMFMLFIYFVSRYLNSKTIMDTPTKKTYFLFVIFITLISLAIYNNMIFNRHFLKVYYIIPIILATVNYGQSFGFFVAGYSTINLLLLNYSLRDFSNLDFDIILIILSFWIAWLIGGFIGLERRIQKHLEKMAITDSLTGLPNYANFQRRLDVWLQKAEKKQVALSLVIMDLDNFKFFNDSLGHQKGDELLKNVAILVKEEIEEEDIFFARCGGDEFVFLFFGYDEKDTLSKITKIKDKVQENLDIPYEEFLEQKPTFSLGISSFPEQAKNKKELIDMADYALYQVKTTQKDQVKVYYEALNELAAESEESERKLFNSVRTLLNIINAKDKYTYGHSDRVAGYVREFAEELGLSTTEKKKLIYGAFFHDIGKIEIEREILMKPERLTEVEWQKIKRHPEIGAEILKPLESCQEILPMSLYHHENYDGTGYPKGLKENEIPFYARILRIVDSFDAMTSKRQYSFALSKQEALEELNRGAGKEFDPILVKIFTRVAEKNISLN</sequence>
<dbReference type="PROSITE" id="PS51832">
    <property type="entry name" value="HD_GYP"/>
    <property type="match status" value="1"/>
</dbReference>
<feature type="transmembrane region" description="Helical" evidence="1">
    <location>
        <begin position="109"/>
        <end position="133"/>
    </location>
</feature>
<dbReference type="PROSITE" id="PS50887">
    <property type="entry name" value="GGDEF"/>
    <property type="match status" value="1"/>
</dbReference>
<comment type="caution">
    <text evidence="4">The sequence shown here is derived from an EMBL/GenBank/DDBJ whole genome shotgun (WGS) entry which is preliminary data.</text>
</comment>
<proteinExistence type="predicted"/>
<evidence type="ECO:0000256" key="1">
    <source>
        <dbReference type="SAM" id="Phobius"/>
    </source>
</evidence>
<feature type="transmembrane region" description="Helical" evidence="1">
    <location>
        <begin position="20"/>
        <end position="40"/>
    </location>
</feature>
<dbReference type="CDD" id="cd00077">
    <property type="entry name" value="HDc"/>
    <property type="match status" value="1"/>
</dbReference>
<dbReference type="InterPro" id="IPR006675">
    <property type="entry name" value="HDIG_dom"/>
</dbReference>
<evidence type="ECO:0000313" key="5">
    <source>
        <dbReference type="Proteomes" id="UP000093514"/>
    </source>
</evidence>
<accession>A0A1C0ACJ9</accession>
<feature type="transmembrane region" description="Helical" evidence="1">
    <location>
        <begin position="47"/>
        <end position="68"/>
    </location>
</feature>
<dbReference type="Gene3D" id="1.10.3210.10">
    <property type="entry name" value="Hypothetical protein af1432"/>
    <property type="match status" value="1"/>
</dbReference>